<protein>
    <submittedName>
        <fullName evidence="4">Por secretion system C-terminal sorting domain-containing protein</fullName>
    </submittedName>
</protein>
<dbReference type="Pfam" id="PF18962">
    <property type="entry name" value="Por_Secre_tail"/>
    <property type="match status" value="1"/>
</dbReference>
<dbReference type="Gene3D" id="2.60.120.430">
    <property type="entry name" value="Galactose-binding lectin"/>
    <property type="match status" value="1"/>
</dbReference>
<comment type="similarity">
    <text evidence="1">Belongs to the glycosyl hydrolase 16 family.</text>
</comment>
<dbReference type="GO" id="GO:0004553">
    <property type="term" value="F:hydrolase activity, hydrolyzing O-glycosyl compounds"/>
    <property type="evidence" value="ECO:0007669"/>
    <property type="project" value="InterPro"/>
</dbReference>
<dbReference type="Gene3D" id="2.60.120.200">
    <property type="match status" value="1"/>
</dbReference>
<dbReference type="Proteomes" id="UP000182114">
    <property type="component" value="Unassembled WGS sequence"/>
</dbReference>
<reference evidence="5" key="1">
    <citation type="submission" date="2016-10" db="EMBL/GenBank/DDBJ databases">
        <authorList>
            <person name="Varghese N."/>
            <person name="Submissions S."/>
        </authorList>
    </citation>
    <scope>NUCLEOTIDE SEQUENCE [LARGE SCALE GENOMIC DNA]</scope>
    <source>
        <strain evidence="5">DSM 24729</strain>
    </source>
</reference>
<evidence type="ECO:0000313" key="4">
    <source>
        <dbReference type="EMBL" id="SDE86186.1"/>
    </source>
</evidence>
<dbReference type="NCBIfam" id="TIGR04183">
    <property type="entry name" value="Por_Secre_tail"/>
    <property type="match status" value="1"/>
</dbReference>
<keyword evidence="5" id="KW-1185">Reference proteome</keyword>
<dbReference type="InterPro" id="IPR013320">
    <property type="entry name" value="ConA-like_dom_sf"/>
</dbReference>
<gene>
    <name evidence="4" type="ORF">SAMN04487992_104307</name>
</gene>
<dbReference type="RefSeq" id="WP_074538146.1">
    <property type="nucleotide sequence ID" value="NZ_FNBD01000004.1"/>
</dbReference>
<dbReference type="EMBL" id="FNBD01000004">
    <property type="protein sequence ID" value="SDE86186.1"/>
    <property type="molecule type" value="Genomic_DNA"/>
</dbReference>
<evidence type="ECO:0000256" key="1">
    <source>
        <dbReference type="ARBA" id="ARBA00006865"/>
    </source>
</evidence>
<sequence>MKKINLLILVTFFQMVLGYGQYDWDGVAIPANAGSGQEWQLQTDASDDFNYNFAPTNLVSDFGPANQSKWYNKFHNQANGQPNNWTGPGATEWRQDHVAVSGGNLNIWASRIPGATKSFIGSSGTAISRPETRAGCITNKTRVIYPVFVEGRIRVMNSSLASDIWLLSPDDTQEIDIIECYGGPGEDNRNSFFSSKIHLSHHVFIRPPNFKDYQPADLNSWWKKDGVAQWGGRVVRIGVNWVSPTRLEYFVDGQMVRVLDNDAVQTRLGDGTWQYTYPAGVTSTGNDGQLVRENGYQKMTVASSLADAKNKSNISVIDPFNYLNNGRKFSKEMDIIINVEDQSWQAEANRSPNDSEMTNFQNNNLLVDWIRVYKPVNVSGNSNSGVSAGNYDFGATTSALANGYTRVSYGINDNVWTNTNGLNYADRGGNTGASALNRDFAYDQNTTRTLQFPVSNGTYSISATFGDQLSARVNNSIRAGGQTATVTTKIAEYKNANLNNVVVTNGLLQVEVFASANQSWALNRITFLKSAANLKTSTTVVAATETVEPETLQIYPNPASDVITITNKDYIQARMYNLNGLTVLRKDVIDHKLDVSTLDNGIYILEITKESGETVKQKIVIAN</sequence>
<dbReference type="InterPro" id="IPR000757">
    <property type="entry name" value="Beta-glucanase-like"/>
</dbReference>
<name>A0A1G7GDH6_9FLAO</name>
<proteinExistence type="inferred from homology"/>
<evidence type="ECO:0000313" key="5">
    <source>
        <dbReference type="Proteomes" id="UP000182114"/>
    </source>
</evidence>
<dbReference type="SUPFAM" id="SSF49899">
    <property type="entry name" value="Concanavalin A-like lectins/glucanases"/>
    <property type="match status" value="1"/>
</dbReference>
<keyword evidence="2" id="KW-0732">Signal</keyword>
<organism evidence="4 5">
    <name type="scientific">Cellulophaga baltica</name>
    <dbReference type="NCBI Taxonomy" id="76594"/>
    <lineage>
        <taxon>Bacteria</taxon>
        <taxon>Pseudomonadati</taxon>
        <taxon>Bacteroidota</taxon>
        <taxon>Flavobacteriia</taxon>
        <taxon>Flavobacteriales</taxon>
        <taxon>Flavobacteriaceae</taxon>
        <taxon>Cellulophaga</taxon>
    </lineage>
</organism>
<dbReference type="SUPFAM" id="SSF49785">
    <property type="entry name" value="Galactose-binding domain-like"/>
    <property type="match status" value="1"/>
</dbReference>
<evidence type="ECO:0000259" key="3">
    <source>
        <dbReference type="PROSITE" id="PS51762"/>
    </source>
</evidence>
<feature type="domain" description="GH16" evidence="3">
    <location>
        <begin position="22"/>
        <end position="378"/>
    </location>
</feature>
<dbReference type="GO" id="GO:0005975">
    <property type="term" value="P:carbohydrate metabolic process"/>
    <property type="evidence" value="ECO:0007669"/>
    <property type="project" value="InterPro"/>
</dbReference>
<dbReference type="eggNOG" id="COG3401">
    <property type="taxonomic scope" value="Bacteria"/>
</dbReference>
<evidence type="ECO:0000256" key="2">
    <source>
        <dbReference type="ARBA" id="ARBA00022729"/>
    </source>
</evidence>
<accession>A0A1G7GDH6</accession>
<dbReference type="AlphaFoldDB" id="A0A1G7GDH6"/>
<dbReference type="InterPro" id="IPR026444">
    <property type="entry name" value="Secre_tail"/>
</dbReference>
<dbReference type="PROSITE" id="PS51762">
    <property type="entry name" value="GH16_2"/>
    <property type="match status" value="1"/>
</dbReference>
<dbReference type="InterPro" id="IPR008979">
    <property type="entry name" value="Galactose-bd-like_sf"/>
</dbReference>